<protein>
    <submittedName>
        <fullName evidence="2">Uncharacterized protein</fullName>
    </submittedName>
</protein>
<feature type="transmembrane region" description="Helical" evidence="1">
    <location>
        <begin position="182"/>
        <end position="200"/>
    </location>
</feature>
<name>A0A1R2BMA3_9CILI</name>
<gene>
    <name evidence="2" type="ORF">SteCoe_22449</name>
</gene>
<keyword evidence="1" id="KW-0812">Transmembrane</keyword>
<accession>A0A1R2BMA3</accession>
<feature type="transmembrane region" description="Helical" evidence="1">
    <location>
        <begin position="206"/>
        <end position="227"/>
    </location>
</feature>
<organism evidence="2 3">
    <name type="scientific">Stentor coeruleus</name>
    <dbReference type="NCBI Taxonomy" id="5963"/>
    <lineage>
        <taxon>Eukaryota</taxon>
        <taxon>Sar</taxon>
        <taxon>Alveolata</taxon>
        <taxon>Ciliophora</taxon>
        <taxon>Postciliodesmatophora</taxon>
        <taxon>Heterotrichea</taxon>
        <taxon>Heterotrichida</taxon>
        <taxon>Stentoridae</taxon>
        <taxon>Stentor</taxon>
    </lineage>
</organism>
<dbReference type="AlphaFoldDB" id="A0A1R2BMA3"/>
<evidence type="ECO:0000313" key="3">
    <source>
        <dbReference type="Proteomes" id="UP000187209"/>
    </source>
</evidence>
<reference evidence="2 3" key="1">
    <citation type="submission" date="2016-11" db="EMBL/GenBank/DDBJ databases">
        <title>The macronuclear genome of Stentor coeruleus: a giant cell with tiny introns.</title>
        <authorList>
            <person name="Slabodnick M."/>
            <person name="Ruby J.G."/>
            <person name="Reiff S.B."/>
            <person name="Swart E.C."/>
            <person name="Gosai S."/>
            <person name="Prabakaran S."/>
            <person name="Witkowska E."/>
            <person name="Larue G.E."/>
            <person name="Fisher S."/>
            <person name="Freeman R.M."/>
            <person name="Gunawardena J."/>
            <person name="Chu W."/>
            <person name="Stover N.A."/>
            <person name="Gregory B.D."/>
            <person name="Nowacki M."/>
            <person name="Derisi J."/>
            <person name="Roy S.W."/>
            <person name="Marshall W.F."/>
            <person name="Sood P."/>
        </authorList>
    </citation>
    <scope>NUCLEOTIDE SEQUENCE [LARGE SCALE GENOMIC DNA]</scope>
    <source>
        <strain evidence="2">WM001</strain>
    </source>
</reference>
<keyword evidence="1" id="KW-1133">Transmembrane helix</keyword>
<sequence>MGWLASQIYTFTIVALFFIASGVFYVFSKNENQKENVRKGGSVFMKIMINSLIIENFIGILSNTTCRKNELGESFVLNNSNMKCFSGEHIGLFIVSLIIFFFYFLFAILFYPSLYKISNETESFFNIEVLGKVMYACVVVFISDEYMNFKLIFTIFLISLFLSLSIFGYFQDKYDYNTMKGHVQENILLLWIYFWAILSYNRLASIAGFWILVITAILLTIESYFIIYMESCHNKLKDCLRVLQANRNQNSAQDARVVKFIYVASNYQVVPPSDSQVVPPSDSHVVPPSDNQVVPDNQLDQCNHSQNLEDTIPNIDMSQI</sequence>
<keyword evidence="1" id="KW-0472">Membrane</keyword>
<feature type="transmembrane region" description="Helical" evidence="1">
    <location>
        <begin position="123"/>
        <end position="143"/>
    </location>
</feature>
<comment type="caution">
    <text evidence="2">The sequence shown here is derived from an EMBL/GenBank/DDBJ whole genome shotgun (WGS) entry which is preliminary data.</text>
</comment>
<evidence type="ECO:0000313" key="2">
    <source>
        <dbReference type="EMBL" id="OMJ77886.1"/>
    </source>
</evidence>
<feature type="transmembrane region" description="Helical" evidence="1">
    <location>
        <begin position="90"/>
        <end position="111"/>
    </location>
</feature>
<feature type="transmembrane region" description="Helical" evidence="1">
    <location>
        <begin position="6"/>
        <end position="27"/>
    </location>
</feature>
<feature type="transmembrane region" description="Helical" evidence="1">
    <location>
        <begin position="149"/>
        <end position="170"/>
    </location>
</feature>
<dbReference type="EMBL" id="MPUH01000551">
    <property type="protein sequence ID" value="OMJ77886.1"/>
    <property type="molecule type" value="Genomic_DNA"/>
</dbReference>
<evidence type="ECO:0000256" key="1">
    <source>
        <dbReference type="SAM" id="Phobius"/>
    </source>
</evidence>
<feature type="transmembrane region" description="Helical" evidence="1">
    <location>
        <begin position="47"/>
        <end position="65"/>
    </location>
</feature>
<dbReference type="Proteomes" id="UP000187209">
    <property type="component" value="Unassembled WGS sequence"/>
</dbReference>
<proteinExistence type="predicted"/>
<keyword evidence="3" id="KW-1185">Reference proteome</keyword>